<dbReference type="GO" id="GO:0012505">
    <property type="term" value="C:endomembrane system"/>
    <property type="evidence" value="ECO:0007669"/>
    <property type="project" value="UniProtKB-SubCell"/>
</dbReference>
<evidence type="ECO:0000256" key="1">
    <source>
        <dbReference type="ARBA" id="ARBA00004127"/>
    </source>
</evidence>
<dbReference type="InterPro" id="IPR007318">
    <property type="entry name" value="Phopholipid_MeTrfase"/>
</dbReference>
<organism evidence="6 7">
    <name type="scientific">Croceicoccus marinus</name>
    <dbReference type="NCBI Taxonomy" id="450378"/>
    <lineage>
        <taxon>Bacteria</taxon>
        <taxon>Pseudomonadati</taxon>
        <taxon>Pseudomonadota</taxon>
        <taxon>Alphaproteobacteria</taxon>
        <taxon>Sphingomonadales</taxon>
        <taxon>Erythrobacteraceae</taxon>
        <taxon>Croceicoccus</taxon>
    </lineage>
</organism>
<evidence type="ECO:0000256" key="3">
    <source>
        <dbReference type="ARBA" id="ARBA00022989"/>
    </source>
</evidence>
<keyword evidence="2 5" id="KW-0812">Transmembrane</keyword>
<feature type="transmembrane region" description="Helical" evidence="5">
    <location>
        <begin position="6"/>
        <end position="29"/>
    </location>
</feature>
<keyword evidence="7" id="KW-1185">Reference proteome</keyword>
<dbReference type="PANTHER" id="PTHR12714">
    <property type="entry name" value="PROTEIN-S ISOPRENYLCYSTEINE O-METHYLTRANSFERASE"/>
    <property type="match status" value="1"/>
</dbReference>
<accession>A0A217EZ86</accession>
<feature type="transmembrane region" description="Helical" evidence="5">
    <location>
        <begin position="150"/>
        <end position="178"/>
    </location>
</feature>
<dbReference type="Gene3D" id="1.20.120.1630">
    <property type="match status" value="1"/>
</dbReference>
<reference evidence="6 7" key="1">
    <citation type="submission" date="2017-01" db="EMBL/GenBank/DDBJ databases">
        <title>Complete genome sequence of esterase-producing bacterium Croceicoccus marinus E4A9.</title>
        <authorList>
            <person name="Wu Y.-H."/>
            <person name="Cheng H."/>
            <person name="Xu L."/>
            <person name="Huo Y.-Y."/>
            <person name="Wang C.-S."/>
            <person name="Xu X.-W."/>
        </authorList>
    </citation>
    <scope>NUCLEOTIDE SEQUENCE [LARGE SCALE GENOMIC DNA]</scope>
    <source>
        <strain evidence="6 7">E4A9</strain>
        <plasmid evidence="7">Plasmid pcme4a9ii</plasmid>
    </source>
</reference>
<dbReference type="OrthoDB" id="9789029at2"/>
<keyword evidence="6" id="KW-0614">Plasmid</keyword>
<keyword evidence="4 5" id="KW-0472">Membrane</keyword>
<protein>
    <submittedName>
        <fullName evidence="6">Isoprenylcysteine carboxyl methyltransferase</fullName>
    </submittedName>
</protein>
<dbReference type="GO" id="GO:0008168">
    <property type="term" value="F:methyltransferase activity"/>
    <property type="evidence" value="ECO:0007669"/>
    <property type="project" value="UniProtKB-KW"/>
</dbReference>
<dbReference type="Proteomes" id="UP000195807">
    <property type="component" value="Plasmid pCME4A9II"/>
</dbReference>
<dbReference type="GO" id="GO:0032259">
    <property type="term" value="P:methylation"/>
    <property type="evidence" value="ECO:0007669"/>
    <property type="project" value="UniProtKB-KW"/>
</dbReference>
<name>A0A217EZ86_9SPHN</name>
<evidence type="ECO:0000256" key="5">
    <source>
        <dbReference type="SAM" id="Phobius"/>
    </source>
</evidence>
<comment type="subcellular location">
    <subcellularLocation>
        <location evidence="1">Endomembrane system</location>
        <topology evidence="1">Multi-pass membrane protein</topology>
    </subcellularLocation>
</comment>
<sequence length="229" mass="26523">MHSDASAAYGLWGLVILNSAIFIFFAFSFFKPQTKRDWRSFSAFSAFLVALFAEMYGFPLTIYLLSGWLQSNYPQVDWFSHDAGHLLEELFGWQANPHFGPFHILSFILIGSGFWMISSGWARLYRAQKQEKLATEGIYSYVRHPQYDGFILVMLGFLFQWPTVLTLAMFPVLVVMYVRLARSEEREALAAFGQDYRAYMARVPGFIPRLSRSRSGDPNLPKRRPRRPF</sequence>
<feature type="transmembrane region" description="Helical" evidence="5">
    <location>
        <begin position="41"/>
        <end position="65"/>
    </location>
</feature>
<keyword evidence="6" id="KW-0489">Methyltransferase</keyword>
<dbReference type="STRING" id="450378.GCA_001661675_03867"/>
<dbReference type="KEGG" id="cman:A9D14_19270"/>
<dbReference type="AlphaFoldDB" id="A0A217EZ86"/>
<evidence type="ECO:0000256" key="4">
    <source>
        <dbReference type="ARBA" id="ARBA00023136"/>
    </source>
</evidence>
<dbReference type="Pfam" id="PF04191">
    <property type="entry name" value="PEMT"/>
    <property type="match status" value="1"/>
</dbReference>
<geneLocation type="plasmid" evidence="7">
    <name>pcme4a9ii</name>
</geneLocation>
<evidence type="ECO:0000256" key="2">
    <source>
        <dbReference type="ARBA" id="ARBA00022692"/>
    </source>
</evidence>
<keyword evidence="6" id="KW-0808">Transferase</keyword>
<dbReference type="EMBL" id="CP019604">
    <property type="protein sequence ID" value="ARU18459.1"/>
    <property type="molecule type" value="Genomic_DNA"/>
</dbReference>
<proteinExistence type="predicted"/>
<gene>
    <name evidence="6" type="ORF">A9D14_19270</name>
</gene>
<feature type="transmembrane region" description="Helical" evidence="5">
    <location>
        <begin position="102"/>
        <end position="122"/>
    </location>
</feature>
<dbReference type="PANTHER" id="PTHR12714:SF9">
    <property type="entry name" value="PROTEIN-S-ISOPRENYLCYSTEINE O-METHYLTRANSFERASE"/>
    <property type="match status" value="1"/>
</dbReference>
<keyword evidence="3 5" id="KW-1133">Transmembrane helix</keyword>
<dbReference type="RefSeq" id="WP_066850942.1">
    <property type="nucleotide sequence ID" value="NZ_CP019604.1"/>
</dbReference>
<evidence type="ECO:0000313" key="6">
    <source>
        <dbReference type="EMBL" id="ARU18459.1"/>
    </source>
</evidence>
<evidence type="ECO:0000313" key="7">
    <source>
        <dbReference type="Proteomes" id="UP000195807"/>
    </source>
</evidence>